<keyword evidence="6" id="KW-0443">Lipid metabolism</keyword>
<evidence type="ECO:0000256" key="2">
    <source>
        <dbReference type="ARBA" id="ARBA00005382"/>
    </source>
</evidence>
<keyword evidence="5 6" id="KW-0378">Hydrolase</keyword>
<evidence type="ECO:0000313" key="10">
    <source>
        <dbReference type="RefSeq" id="XP_058983927.1"/>
    </source>
</evidence>
<gene>
    <name evidence="10" type="primary">LOC101891875</name>
</gene>
<evidence type="ECO:0000256" key="6">
    <source>
        <dbReference type="RuleBase" id="RU361188"/>
    </source>
</evidence>
<dbReference type="InterPro" id="IPR033452">
    <property type="entry name" value="GH30_C"/>
</dbReference>
<sequence length="566" mass="64642">MIISKNVIIGVSPVVTIETNRWTIMVVNLKAFLIFLTLLVGTNAATTPCKLRETPEGGVCVCDAEYCDYLDDPTPTSDVQYSLVSSSKAGLRFSTTSGLFNRFSKQFVLDYDQLPKRNIDNITLHMSERAPTRTVSLNIDREKQYRKIVGFGGSFTGAVSYLLEKLPQALQDHLYKSYYADDGLAFNLMRMSIGGCDFDLAPWAYNEEPVNDVNLSNFTKLDPRDQTKAEQIKRLRNVANPKNLRIKGAAWSAPRWMKTNDRWTGFGRLKKEYYQTWANYHLRWLEIMEENGLPIWAISTGNEPMNGIFFMYFVRFMSMGWHPLSQAAWLSDNLGPTIRNSKYKDLIILGNDDQRYTFPTWFKMMKLSRPDALNYLDGFAVHWYWDEIFKPSFIDKTLELYPEKMLLMTESCIGDKPWQKAGPVLGSWYRGEKIARAFLQNLQHGYNGWIDWNLILDETGGPNYVDNTVDAPVILDTSNPNEILKQPMFYTMGHFSKFIPEGSVRIDAIRSNVNIDSVAYLRPDGSIAAVLFNSGNAMVEINIVDSVRGSAIIILPPRSIHTIIYH</sequence>
<organism evidence="9 10">
    <name type="scientific">Musca domestica</name>
    <name type="common">House fly</name>
    <dbReference type="NCBI Taxonomy" id="7370"/>
    <lineage>
        <taxon>Eukaryota</taxon>
        <taxon>Metazoa</taxon>
        <taxon>Ecdysozoa</taxon>
        <taxon>Arthropoda</taxon>
        <taxon>Hexapoda</taxon>
        <taxon>Insecta</taxon>
        <taxon>Pterygota</taxon>
        <taxon>Neoptera</taxon>
        <taxon>Endopterygota</taxon>
        <taxon>Diptera</taxon>
        <taxon>Brachycera</taxon>
        <taxon>Muscomorpha</taxon>
        <taxon>Muscoidea</taxon>
        <taxon>Muscidae</taxon>
        <taxon>Musca</taxon>
    </lineage>
</organism>
<feature type="domain" description="Glycosyl hydrolase family 30 beta sandwich" evidence="8">
    <location>
        <begin position="502"/>
        <end position="563"/>
    </location>
</feature>
<dbReference type="Proteomes" id="UP001652621">
    <property type="component" value="Unplaced"/>
</dbReference>
<evidence type="ECO:0000256" key="1">
    <source>
        <dbReference type="ARBA" id="ARBA00001013"/>
    </source>
</evidence>
<protein>
    <recommendedName>
        <fullName evidence="3 6">Glucosylceramidase</fullName>
        <ecNumber evidence="3 6">3.2.1.45</ecNumber>
    </recommendedName>
</protein>
<feature type="domain" description="Glycosyl hydrolase family 30 TIM-barrel" evidence="7">
    <location>
        <begin position="148"/>
        <end position="499"/>
    </location>
</feature>
<dbReference type="Pfam" id="PF17189">
    <property type="entry name" value="Glyco_hydro_30C"/>
    <property type="match status" value="1"/>
</dbReference>
<dbReference type="SUPFAM" id="SSF51445">
    <property type="entry name" value="(Trans)glycosidases"/>
    <property type="match status" value="1"/>
</dbReference>
<evidence type="ECO:0000256" key="3">
    <source>
        <dbReference type="ARBA" id="ARBA00012658"/>
    </source>
</evidence>
<dbReference type="InterPro" id="IPR017853">
    <property type="entry name" value="GH"/>
</dbReference>
<evidence type="ECO:0000259" key="7">
    <source>
        <dbReference type="Pfam" id="PF02055"/>
    </source>
</evidence>
<dbReference type="PANTHER" id="PTHR11069">
    <property type="entry name" value="GLUCOSYLCERAMIDASE"/>
    <property type="match status" value="1"/>
</dbReference>
<dbReference type="EC" id="3.2.1.45" evidence="3 6"/>
<dbReference type="InterPro" id="IPR001139">
    <property type="entry name" value="Glyco_hydro_30"/>
</dbReference>
<evidence type="ECO:0000256" key="5">
    <source>
        <dbReference type="ARBA" id="ARBA00022801"/>
    </source>
</evidence>
<dbReference type="Gene3D" id="3.20.20.80">
    <property type="entry name" value="Glycosidases"/>
    <property type="match status" value="1"/>
</dbReference>
<dbReference type="Pfam" id="PF02055">
    <property type="entry name" value="Glyco_hydro_30"/>
    <property type="match status" value="1"/>
</dbReference>
<dbReference type="PANTHER" id="PTHR11069:SF23">
    <property type="entry name" value="LYSOSOMAL ACID GLUCOSYLCERAMIDASE"/>
    <property type="match status" value="1"/>
</dbReference>
<evidence type="ECO:0000256" key="4">
    <source>
        <dbReference type="ARBA" id="ARBA00022729"/>
    </source>
</evidence>
<dbReference type="GeneID" id="101891875"/>
<keyword evidence="4" id="KW-0732">Signal</keyword>
<dbReference type="RefSeq" id="XP_058983927.1">
    <property type="nucleotide sequence ID" value="XM_059127944.1"/>
</dbReference>
<keyword evidence="9" id="KW-1185">Reference proteome</keyword>
<comment type="similarity">
    <text evidence="2 6">Belongs to the glycosyl hydrolase 30 family.</text>
</comment>
<dbReference type="InterPro" id="IPR033453">
    <property type="entry name" value="Glyco_hydro_30_TIM-barrel"/>
</dbReference>
<comment type="catalytic activity">
    <reaction evidence="1">
        <text>a beta-D-glucosyl-(1&lt;-&gt;1')-N-acylsphing-4-enine + H2O = an N-acylsphing-4-enine + D-glucose</text>
        <dbReference type="Rhea" id="RHEA:13269"/>
        <dbReference type="ChEBI" id="CHEBI:4167"/>
        <dbReference type="ChEBI" id="CHEBI:15377"/>
        <dbReference type="ChEBI" id="CHEBI:22801"/>
        <dbReference type="ChEBI" id="CHEBI:52639"/>
        <dbReference type="EC" id="3.2.1.45"/>
    </reaction>
    <physiologicalReaction direction="left-to-right" evidence="1">
        <dbReference type="Rhea" id="RHEA:13270"/>
    </physiologicalReaction>
</comment>
<name>A0ABM3VDP8_MUSDO</name>
<proteinExistence type="inferred from homology"/>
<evidence type="ECO:0000313" key="9">
    <source>
        <dbReference type="Proteomes" id="UP001652621"/>
    </source>
</evidence>
<accession>A0ABM3VDP8</accession>
<evidence type="ECO:0000259" key="8">
    <source>
        <dbReference type="Pfam" id="PF17189"/>
    </source>
</evidence>
<keyword evidence="6" id="KW-0746">Sphingolipid metabolism</keyword>
<reference evidence="10" key="1">
    <citation type="submission" date="2025-08" db="UniProtKB">
        <authorList>
            <consortium name="RefSeq"/>
        </authorList>
    </citation>
    <scope>IDENTIFICATION</scope>
    <source>
        <strain evidence="10">Aabys</strain>
        <tissue evidence="10">Whole body</tissue>
    </source>
</reference>
<keyword evidence="6" id="KW-0326">Glycosidase</keyword>